<dbReference type="KEGG" id="mhz:Metho_0500"/>
<dbReference type="HOGENOM" id="CLU_2911523_0_0_2"/>
<dbReference type="Proteomes" id="UP000010866">
    <property type="component" value="Chromosome"/>
</dbReference>
<reference evidence="2" key="1">
    <citation type="submission" date="2012-02" db="EMBL/GenBank/DDBJ databases">
        <title>Complete sequence of chromosome of Methanomethylovorans hollandica DSM 15978.</title>
        <authorList>
            <person name="Lucas S."/>
            <person name="Copeland A."/>
            <person name="Lapidus A."/>
            <person name="Glavina del Rio T."/>
            <person name="Dalin E."/>
            <person name="Tice H."/>
            <person name="Bruce D."/>
            <person name="Goodwin L."/>
            <person name="Pitluck S."/>
            <person name="Peters L."/>
            <person name="Mikhailova N."/>
            <person name="Held B."/>
            <person name="Kyrpides N."/>
            <person name="Mavromatis K."/>
            <person name="Ivanova N."/>
            <person name="Brettin T."/>
            <person name="Detter J.C."/>
            <person name="Han C."/>
            <person name="Larimer F."/>
            <person name="Land M."/>
            <person name="Hauser L."/>
            <person name="Markowitz V."/>
            <person name="Cheng J.-F."/>
            <person name="Hugenholtz P."/>
            <person name="Woyke T."/>
            <person name="Wu D."/>
            <person name="Spring S."/>
            <person name="Schroeder M."/>
            <person name="Brambilla E."/>
            <person name="Klenk H.-P."/>
            <person name="Eisen J.A."/>
        </authorList>
    </citation>
    <scope>NUCLEOTIDE SEQUENCE [LARGE SCALE GENOMIC DNA]</scope>
    <source>
        <strain evidence="2">DSM 15978 / NBRC 107637 / DMS1</strain>
    </source>
</reference>
<proteinExistence type="predicted"/>
<gene>
    <name evidence="1" type="ordered locus">Metho_0500</name>
</gene>
<dbReference type="STRING" id="867904.Metho_0500"/>
<keyword evidence="2" id="KW-1185">Reference proteome</keyword>
<dbReference type="EMBL" id="CP003362">
    <property type="protein sequence ID" value="AGB48767.1"/>
    <property type="molecule type" value="Genomic_DNA"/>
</dbReference>
<organism evidence="1 2">
    <name type="scientific">Methanomethylovorans hollandica (strain DSM 15978 / NBRC 107637 / DMS1)</name>
    <dbReference type="NCBI Taxonomy" id="867904"/>
    <lineage>
        <taxon>Archaea</taxon>
        <taxon>Methanobacteriati</taxon>
        <taxon>Methanobacteriota</taxon>
        <taxon>Stenosarchaea group</taxon>
        <taxon>Methanomicrobia</taxon>
        <taxon>Methanosarcinales</taxon>
        <taxon>Methanosarcinaceae</taxon>
        <taxon>Methanomethylovorans</taxon>
    </lineage>
</organism>
<evidence type="ECO:0000313" key="2">
    <source>
        <dbReference type="Proteomes" id="UP000010866"/>
    </source>
</evidence>
<dbReference type="AlphaFoldDB" id="L0KTK8"/>
<name>L0KTK8_METHD</name>
<accession>L0KTK8</accession>
<sequence length="61" mass="7184">MVYILVELSLKLMNYPSYSDIHLIYSGLIQTFATLKVHLKPHNYPVRKTYVKSQIITIYSH</sequence>
<protein>
    <submittedName>
        <fullName evidence="1">Uncharacterized protein</fullName>
    </submittedName>
</protein>
<evidence type="ECO:0000313" key="1">
    <source>
        <dbReference type="EMBL" id="AGB48767.1"/>
    </source>
</evidence>